<dbReference type="AlphaFoldDB" id="A0A1P8JRE9"/>
<sequence length="66" mass="7321">MVLSIVASWLVASNAKRRRGWGFWIFIASNVAWVVWGLHTGATALVVLQFCLAAMNIRGVFKAEKT</sequence>
<gene>
    <name evidence="2" type="ORF">RD110_03030</name>
</gene>
<dbReference type="Proteomes" id="UP000186609">
    <property type="component" value="Chromosome"/>
</dbReference>
<dbReference type="EMBL" id="CP019236">
    <property type="protein sequence ID" value="APW36311.1"/>
    <property type="molecule type" value="Genomic_DNA"/>
</dbReference>
<evidence type="ECO:0008006" key="4">
    <source>
        <dbReference type="Google" id="ProtNLM"/>
    </source>
</evidence>
<evidence type="ECO:0000256" key="1">
    <source>
        <dbReference type="SAM" id="Phobius"/>
    </source>
</evidence>
<feature type="transmembrane region" description="Helical" evidence="1">
    <location>
        <begin position="21"/>
        <end position="38"/>
    </location>
</feature>
<keyword evidence="1" id="KW-0812">Transmembrane</keyword>
<keyword evidence="1" id="KW-1133">Transmembrane helix</keyword>
<evidence type="ECO:0000313" key="3">
    <source>
        <dbReference type="Proteomes" id="UP000186609"/>
    </source>
</evidence>
<accession>A0A1P8JRE9</accession>
<dbReference type="STRING" id="1842727.RD110_03030"/>
<proteinExistence type="predicted"/>
<name>A0A1P8JRE9_9BURK</name>
<dbReference type="KEGG" id="rhy:RD110_03030"/>
<organism evidence="2 3">
    <name type="scientific">Rhodoferax koreensis</name>
    <dbReference type="NCBI Taxonomy" id="1842727"/>
    <lineage>
        <taxon>Bacteria</taxon>
        <taxon>Pseudomonadati</taxon>
        <taxon>Pseudomonadota</taxon>
        <taxon>Betaproteobacteria</taxon>
        <taxon>Burkholderiales</taxon>
        <taxon>Comamonadaceae</taxon>
        <taxon>Rhodoferax</taxon>
    </lineage>
</organism>
<keyword evidence="1" id="KW-0472">Membrane</keyword>
<keyword evidence="3" id="KW-1185">Reference proteome</keyword>
<feature type="transmembrane region" description="Helical" evidence="1">
    <location>
        <begin position="44"/>
        <end position="61"/>
    </location>
</feature>
<evidence type="ECO:0000313" key="2">
    <source>
        <dbReference type="EMBL" id="APW36311.1"/>
    </source>
</evidence>
<reference evidence="2 3" key="1">
    <citation type="submission" date="2017-01" db="EMBL/GenBank/DDBJ databases">
        <authorList>
            <person name="Mah S.A."/>
            <person name="Swanson W.J."/>
            <person name="Moy G.W."/>
            <person name="Vacquier V.D."/>
        </authorList>
    </citation>
    <scope>NUCLEOTIDE SEQUENCE [LARGE SCALE GENOMIC DNA]</scope>
    <source>
        <strain evidence="2 3">DCY110</strain>
    </source>
</reference>
<protein>
    <recommendedName>
        <fullName evidence="4">Amino acid transporter</fullName>
    </recommendedName>
</protein>